<comment type="subcellular location">
    <subcellularLocation>
        <location evidence="1">Cell membrane</location>
        <topology evidence="1">Multi-pass membrane protein</topology>
    </subcellularLocation>
</comment>
<name>A0A310SGD0_9HYME</name>
<accession>A0A310SGD0</accession>
<dbReference type="GO" id="GO:0005886">
    <property type="term" value="C:plasma membrane"/>
    <property type="evidence" value="ECO:0007669"/>
    <property type="project" value="UniProtKB-SubCell"/>
</dbReference>
<dbReference type="InterPro" id="IPR043458">
    <property type="entry name" value="GPR158/179"/>
</dbReference>
<evidence type="ECO:0000313" key="11">
    <source>
        <dbReference type="Proteomes" id="UP000250275"/>
    </source>
</evidence>
<keyword evidence="6" id="KW-0675">Receptor</keyword>
<evidence type="ECO:0000256" key="4">
    <source>
        <dbReference type="ARBA" id="ARBA00022729"/>
    </source>
</evidence>
<evidence type="ECO:0000256" key="6">
    <source>
        <dbReference type="ARBA" id="ARBA00023170"/>
    </source>
</evidence>
<dbReference type="EMBL" id="KQ764421">
    <property type="protein sequence ID" value="OAD54520.1"/>
    <property type="molecule type" value="Genomic_DNA"/>
</dbReference>
<evidence type="ECO:0000256" key="5">
    <source>
        <dbReference type="ARBA" id="ARBA00023040"/>
    </source>
</evidence>
<sequence length="363" mass="41022">MAIRLISTGSTRSSGPSEVARVKCLGLHEKMFGKIAGFPGAYLALESRSIRLAFEGWFKILDIVYIEERGSGCWQLDDGIDTKLGRFSRVTEAKMKGIKQSFHTYTLNETTHTEREEDEILTVRYEDGRWSKPYYDCGGGNIWMLTYTVPFFGYVNDTYFFKGTSGIDIDLRRLDIDQCPLPPGSTQLNIFAASDKCKKRTTECIAIPGLGFRRGSYRCICKRGFYYPDTKSTSRYYNGTVIEEEYENLMMLLETMIHFGVEGITIVKKETKEQSRNYHFFSSDGECAEFCGSVPEQQISCLPQTVGMRLRGKLGFPDKKGLEMACGGYLTIKSWEVLCQMCSTNVLTTKSTAKGEITISLAY</sequence>
<gene>
    <name evidence="10" type="ORF">WN48_06671</name>
</gene>
<keyword evidence="8" id="KW-0807">Transducer</keyword>
<dbReference type="OrthoDB" id="2129233at2759"/>
<keyword evidence="4" id="KW-0732">Signal</keyword>
<proteinExistence type="inferred from homology"/>
<keyword evidence="5" id="KW-0297">G-protein coupled receptor</keyword>
<comment type="similarity">
    <text evidence="2">Belongs to the G-protein coupled receptor 3 family.</text>
</comment>
<dbReference type="Proteomes" id="UP000250275">
    <property type="component" value="Unassembled WGS sequence"/>
</dbReference>
<evidence type="ECO:0000256" key="8">
    <source>
        <dbReference type="ARBA" id="ARBA00023224"/>
    </source>
</evidence>
<dbReference type="PANTHER" id="PTHR32546:SF29">
    <property type="entry name" value="G-PROTEIN COUPLED RECEPTORS FAMILY 3 PROFILE DOMAIN-CONTAINING PROTEIN"/>
    <property type="match status" value="1"/>
</dbReference>
<evidence type="ECO:0000256" key="1">
    <source>
        <dbReference type="ARBA" id="ARBA00004651"/>
    </source>
</evidence>
<dbReference type="AlphaFoldDB" id="A0A310SGD0"/>
<reference evidence="10 11" key="1">
    <citation type="submission" date="2015-07" db="EMBL/GenBank/DDBJ databases">
        <title>The genome of Eufriesea mexicana.</title>
        <authorList>
            <person name="Pan H."/>
            <person name="Kapheim K."/>
        </authorList>
    </citation>
    <scope>NUCLEOTIDE SEQUENCE [LARGE SCALE GENOMIC DNA]</scope>
    <source>
        <strain evidence="10">0111107269</strain>
        <tissue evidence="10">Whole body</tissue>
    </source>
</reference>
<keyword evidence="3" id="KW-1003">Cell membrane</keyword>
<evidence type="ECO:0000256" key="2">
    <source>
        <dbReference type="ARBA" id="ARBA00007242"/>
    </source>
</evidence>
<dbReference type="InterPro" id="IPR054714">
    <property type="entry name" value="GPR158_179_extracellular"/>
</dbReference>
<dbReference type="PANTHER" id="PTHR32546">
    <property type="entry name" value="G-PROTEIN COUPLED RECEPTOR 158-RELATED"/>
    <property type="match status" value="1"/>
</dbReference>
<evidence type="ECO:0000313" key="10">
    <source>
        <dbReference type="EMBL" id="OAD54520.1"/>
    </source>
</evidence>
<keyword evidence="7" id="KW-0325">Glycoprotein</keyword>
<keyword evidence="11" id="KW-1185">Reference proteome</keyword>
<dbReference type="GO" id="GO:0004930">
    <property type="term" value="F:G protein-coupled receptor activity"/>
    <property type="evidence" value="ECO:0007669"/>
    <property type="project" value="UniProtKB-KW"/>
</dbReference>
<evidence type="ECO:0000256" key="3">
    <source>
        <dbReference type="ARBA" id="ARBA00022475"/>
    </source>
</evidence>
<dbReference type="Pfam" id="PF22572">
    <property type="entry name" value="GPR158_179_EC"/>
    <property type="match status" value="1"/>
</dbReference>
<protein>
    <recommendedName>
        <fullName evidence="9">GPR158/179 extracellular domain-containing protein</fullName>
    </recommendedName>
</protein>
<evidence type="ECO:0000259" key="9">
    <source>
        <dbReference type="Pfam" id="PF22572"/>
    </source>
</evidence>
<feature type="domain" description="GPR158/179 extracellular" evidence="9">
    <location>
        <begin position="129"/>
        <end position="226"/>
    </location>
</feature>
<organism evidence="10 11">
    <name type="scientific">Eufriesea mexicana</name>
    <dbReference type="NCBI Taxonomy" id="516756"/>
    <lineage>
        <taxon>Eukaryota</taxon>
        <taxon>Metazoa</taxon>
        <taxon>Ecdysozoa</taxon>
        <taxon>Arthropoda</taxon>
        <taxon>Hexapoda</taxon>
        <taxon>Insecta</taxon>
        <taxon>Pterygota</taxon>
        <taxon>Neoptera</taxon>
        <taxon>Endopterygota</taxon>
        <taxon>Hymenoptera</taxon>
        <taxon>Apocrita</taxon>
        <taxon>Aculeata</taxon>
        <taxon>Apoidea</taxon>
        <taxon>Anthophila</taxon>
        <taxon>Apidae</taxon>
        <taxon>Eufriesea</taxon>
    </lineage>
</organism>
<evidence type="ECO:0000256" key="7">
    <source>
        <dbReference type="ARBA" id="ARBA00023180"/>
    </source>
</evidence>
<dbReference type="Gene3D" id="3.30.450.20">
    <property type="entry name" value="PAS domain"/>
    <property type="match status" value="1"/>
</dbReference>
<keyword evidence="3" id="KW-0472">Membrane</keyword>